<dbReference type="RefSeq" id="WP_216941092.1">
    <property type="nucleotide sequence ID" value="NZ_CP077062.1"/>
</dbReference>
<sequence length="137" mass="15165">MPDWNLVTPAHVLSALEMCDRLGSRDFVSRYGYRNAHAYRLWHRGAEYDATAILGVAYLHATGQPATWEDFADGQDGAAKLMTELGFDVVMEEQSVATTRARAATPVKRVAKPERVFKICPQCQMALPSTGICDNCD</sequence>
<dbReference type="AlphaFoldDB" id="A0A975Y183"/>
<proteinExistence type="predicted"/>
<reference evidence="2" key="1">
    <citation type="submission" date="2021-06" db="EMBL/GenBank/DDBJ databases">
        <title>Complete genome sequence of Nocardioides sp. G188.</title>
        <authorList>
            <person name="Im W.-T."/>
        </authorList>
    </citation>
    <scope>NUCLEOTIDE SEQUENCE</scope>
    <source>
        <strain evidence="2">G188</strain>
    </source>
</reference>
<evidence type="ECO:0000313" key="3">
    <source>
        <dbReference type="Proteomes" id="UP000683575"/>
    </source>
</evidence>
<name>A0A975Y183_9ACTN</name>
<evidence type="ECO:0000259" key="1">
    <source>
        <dbReference type="Pfam" id="PF26345"/>
    </source>
</evidence>
<organism evidence="2 3">
    <name type="scientific">Nocardioides panacis</name>
    <dbReference type="NCBI Taxonomy" id="2849501"/>
    <lineage>
        <taxon>Bacteria</taxon>
        <taxon>Bacillati</taxon>
        <taxon>Actinomycetota</taxon>
        <taxon>Actinomycetes</taxon>
        <taxon>Propionibacteriales</taxon>
        <taxon>Nocardioidaceae</taxon>
        <taxon>Nocardioides</taxon>
    </lineage>
</organism>
<protein>
    <recommendedName>
        <fullName evidence="1">ScoMcrA-like N-terminal head domain-containing protein</fullName>
    </recommendedName>
</protein>
<dbReference type="EMBL" id="CP077062">
    <property type="protein sequence ID" value="QWZ09246.1"/>
    <property type="molecule type" value="Genomic_DNA"/>
</dbReference>
<gene>
    <name evidence="2" type="ORF">KRR39_05520</name>
</gene>
<dbReference type="InterPro" id="IPR058807">
    <property type="entry name" value="ScoMcrA_N"/>
</dbReference>
<dbReference type="KEGG" id="nps:KRR39_05520"/>
<dbReference type="Pfam" id="PF26345">
    <property type="entry name" value="ScoMcrA_N"/>
    <property type="match status" value="1"/>
</dbReference>
<keyword evidence="3" id="KW-1185">Reference proteome</keyword>
<accession>A0A975Y183</accession>
<dbReference type="Proteomes" id="UP000683575">
    <property type="component" value="Chromosome"/>
</dbReference>
<feature type="domain" description="ScoMcrA-like N-terminal head" evidence="1">
    <location>
        <begin position="7"/>
        <end position="90"/>
    </location>
</feature>
<evidence type="ECO:0000313" key="2">
    <source>
        <dbReference type="EMBL" id="QWZ09246.1"/>
    </source>
</evidence>